<dbReference type="Gene3D" id="3.90.1150.10">
    <property type="entry name" value="Aspartate Aminotransferase, domain 1"/>
    <property type="match status" value="1"/>
</dbReference>
<dbReference type="EC" id="2.6.1.-" evidence="4"/>
<comment type="similarity">
    <text evidence="4">Belongs to the class-I pyridoxal-phosphate-dependent aminotransferase family.</text>
</comment>
<accession>A0ABP6SVL9</accession>
<evidence type="ECO:0000256" key="2">
    <source>
        <dbReference type="ARBA" id="ARBA00022576"/>
    </source>
</evidence>
<protein>
    <recommendedName>
        <fullName evidence="4">Aminotransferase</fullName>
        <ecNumber evidence="4">2.6.1.-</ecNumber>
    </recommendedName>
</protein>
<comment type="caution">
    <text evidence="6">The sequence shown here is derived from an EMBL/GenBank/DDBJ whole genome shotgun (WGS) entry which is preliminary data.</text>
</comment>
<evidence type="ECO:0000256" key="4">
    <source>
        <dbReference type="RuleBase" id="RU000481"/>
    </source>
</evidence>
<name>A0ABP6SVL9_9ACTN</name>
<dbReference type="InterPro" id="IPR015424">
    <property type="entry name" value="PyrdxlP-dep_Trfase"/>
</dbReference>
<organism evidence="6 7">
    <name type="scientific">Cryptosporangium minutisporangium</name>
    <dbReference type="NCBI Taxonomy" id="113569"/>
    <lineage>
        <taxon>Bacteria</taxon>
        <taxon>Bacillati</taxon>
        <taxon>Actinomycetota</taxon>
        <taxon>Actinomycetes</taxon>
        <taxon>Cryptosporangiales</taxon>
        <taxon>Cryptosporangiaceae</taxon>
        <taxon>Cryptosporangium</taxon>
    </lineage>
</organism>
<dbReference type="EMBL" id="BAAAYN010000012">
    <property type="protein sequence ID" value="GAA3385939.1"/>
    <property type="molecule type" value="Genomic_DNA"/>
</dbReference>
<evidence type="ECO:0000256" key="3">
    <source>
        <dbReference type="ARBA" id="ARBA00022679"/>
    </source>
</evidence>
<dbReference type="InterPro" id="IPR015422">
    <property type="entry name" value="PyrdxlP-dep_Trfase_small"/>
</dbReference>
<sequence>MVDLSVGTPVDPTPAVVRAALVGAADAPGYPLTAGNSALRGAVQGWAADRLGCSAEVGVLPTIGSKELVAWLPTLLGLGPSDTVLFPELAYPTYDVGIRLAGAVGVRSDATVAAGPGRVAAIWVNSPSNPTGRVLGVAHLRKVVAWARERGAVVISDECYLELGWEVEPVSVLSDEVSDGNVTGLLAVHSLSKRSNLAGYRAGFVAGDPAIVGELLAVRKHAGMIVPEPVQAAMAAALGDVTHVTEQRDRYALRRVALREALVAAGFRIDHSEAGLYLWATRDEPCWDTVGWLADRGILVAPGAFYGPAGAHHVRVALTATDERVAAAVKRLTP</sequence>
<proteinExistence type="inferred from homology"/>
<keyword evidence="7" id="KW-1185">Reference proteome</keyword>
<dbReference type="PROSITE" id="PS00105">
    <property type="entry name" value="AA_TRANSFER_CLASS_1"/>
    <property type="match status" value="1"/>
</dbReference>
<evidence type="ECO:0000259" key="5">
    <source>
        <dbReference type="Pfam" id="PF00155"/>
    </source>
</evidence>
<evidence type="ECO:0000313" key="7">
    <source>
        <dbReference type="Proteomes" id="UP001501676"/>
    </source>
</evidence>
<dbReference type="InterPro" id="IPR050881">
    <property type="entry name" value="LL-DAP_aminotransferase"/>
</dbReference>
<feature type="domain" description="Aminotransferase class I/classII large" evidence="5">
    <location>
        <begin position="1"/>
        <end position="332"/>
    </location>
</feature>
<dbReference type="InterPro" id="IPR015421">
    <property type="entry name" value="PyrdxlP-dep_Trfase_major"/>
</dbReference>
<dbReference type="Gene3D" id="3.40.640.10">
    <property type="entry name" value="Type I PLP-dependent aspartate aminotransferase-like (Major domain)"/>
    <property type="match status" value="1"/>
</dbReference>
<keyword evidence="2 4" id="KW-0032">Aminotransferase</keyword>
<dbReference type="Pfam" id="PF00155">
    <property type="entry name" value="Aminotran_1_2"/>
    <property type="match status" value="1"/>
</dbReference>
<gene>
    <name evidence="6" type="primary">dapC</name>
    <name evidence="6" type="ORF">GCM10020369_21410</name>
</gene>
<comment type="cofactor">
    <cofactor evidence="1 4">
        <name>pyridoxal 5'-phosphate</name>
        <dbReference type="ChEBI" id="CHEBI:597326"/>
    </cofactor>
</comment>
<dbReference type="PANTHER" id="PTHR42832">
    <property type="entry name" value="AMINO ACID AMINOTRANSFERASE"/>
    <property type="match status" value="1"/>
</dbReference>
<dbReference type="Proteomes" id="UP001501676">
    <property type="component" value="Unassembled WGS sequence"/>
</dbReference>
<evidence type="ECO:0000256" key="1">
    <source>
        <dbReference type="ARBA" id="ARBA00001933"/>
    </source>
</evidence>
<dbReference type="CDD" id="cd00609">
    <property type="entry name" value="AAT_like"/>
    <property type="match status" value="1"/>
</dbReference>
<keyword evidence="3 4" id="KW-0808">Transferase</keyword>
<reference evidence="7" key="1">
    <citation type="journal article" date="2019" name="Int. J. Syst. Evol. Microbiol.">
        <title>The Global Catalogue of Microorganisms (GCM) 10K type strain sequencing project: providing services to taxonomists for standard genome sequencing and annotation.</title>
        <authorList>
            <consortium name="The Broad Institute Genomics Platform"/>
            <consortium name="The Broad Institute Genome Sequencing Center for Infectious Disease"/>
            <person name="Wu L."/>
            <person name="Ma J."/>
        </authorList>
    </citation>
    <scope>NUCLEOTIDE SEQUENCE [LARGE SCALE GENOMIC DNA]</scope>
    <source>
        <strain evidence="7">JCM 9458</strain>
    </source>
</reference>
<dbReference type="InterPro" id="IPR004839">
    <property type="entry name" value="Aminotransferase_I/II_large"/>
</dbReference>
<dbReference type="PANTHER" id="PTHR42832:SF3">
    <property type="entry name" value="L-GLUTAMINE--4-(METHYLSULFANYL)-2-OXOBUTANOATE AMINOTRANSFERASE"/>
    <property type="match status" value="1"/>
</dbReference>
<dbReference type="SUPFAM" id="SSF53383">
    <property type="entry name" value="PLP-dependent transferases"/>
    <property type="match status" value="1"/>
</dbReference>
<dbReference type="InterPro" id="IPR019880">
    <property type="entry name" value="OxyQ"/>
</dbReference>
<dbReference type="NCBIfam" id="TIGR03539">
    <property type="entry name" value="DapC_actino"/>
    <property type="match status" value="1"/>
</dbReference>
<evidence type="ECO:0000313" key="6">
    <source>
        <dbReference type="EMBL" id="GAA3385939.1"/>
    </source>
</evidence>
<dbReference type="InterPro" id="IPR004838">
    <property type="entry name" value="NHTrfase_class1_PyrdxlP-BS"/>
</dbReference>